<dbReference type="EMBL" id="CAXDID020000307">
    <property type="protein sequence ID" value="CAL6074308.1"/>
    <property type="molecule type" value="Genomic_DNA"/>
</dbReference>
<reference evidence="1" key="1">
    <citation type="submission" date="2023-06" db="EMBL/GenBank/DDBJ databases">
        <authorList>
            <person name="Kurt Z."/>
        </authorList>
    </citation>
    <scope>NUCLEOTIDE SEQUENCE</scope>
</reference>
<dbReference type="AlphaFoldDB" id="A0AA86NAX9"/>
<dbReference type="SUPFAM" id="SSF46689">
    <property type="entry name" value="Homeodomain-like"/>
    <property type="match status" value="1"/>
</dbReference>
<keyword evidence="1" id="KW-0378">Hydrolase</keyword>
<sequence>MDEEVKHQLSADNRLRVVEIVRSMEGIPEAYQHASDIFDISVRTVYRIMAAHKENGRYWTMTPGRPSFKFTQGDRLRLRNLAISNPFATLNQLAWRFHSLTGKKISHSRVSQILKTFDLNCYIAI</sequence>
<evidence type="ECO:0000313" key="2">
    <source>
        <dbReference type="EMBL" id="CAL6074308.1"/>
    </source>
</evidence>
<dbReference type="GO" id="GO:0004519">
    <property type="term" value="F:endonuclease activity"/>
    <property type="evidence" value="ECO:0007669"/>
    <property type="project" value="UniProtKB-KW"/>
</dbReference>
<reference evidence="2 3" key="2">
    <citation type="submission" date="2024-07" db="EMBL/GenBank/DDBJ databases">
        <authorList>
            <person name="Akdeniz Z."/>
        </authorList>
    </citation>
    <scope>NUCLEOTIDE SEQUENCE [LARGE SCALE GENOMIC DNA]</scope>
</reference>
<keyword evidence="1" id="KW-0255">Endonuclease</keyword>
<dbReference type="Proteomes" id="UP001642409">
    <property type="component" value="Unassembled WGS sequence"/>
</dbReference>
<gene>
    <name evidence="1" type="ORF">HINF_LOCUS3922</name>
    <name evidence="2" type="ORF">HINF_LOCUS56630</name>
</gene>
<keyword evidence="1" id="KW-0540">Nuclease</keyword>
<name>A0AA86NAX9_9EUKA</name>
<evidence type="ECO:0000313" key="3">
    <source>
        <dbReference type="Proteomes" id="UP001642409"/>
    </source>
</evidence>
<proteinExistence type="predicted"/>
<keyword evidence="3" id="KW-1185">Reference proteome</keyword>
<evidence type="ECO:0000313" key="1">
    <source>
        <dbReference type="EMBL" id="CAI9916277.1"/>
    </source>
</evidence>
<accession>A0AA86NAX9</accession>
<comment type="caution">
    <text evidence="1">The sequence shown here is derived from an EMBL/GenBank/DDBJ whole genome shotgun (WGS) entry which is preliminary data.</text>
</comment>
<organism evidence="1">
    <name type="scientific">Hexamita inflata</name>
    <dbReference type="NCBI Taxonomy" id="28002"/>
    <lineage>
        <taxon>Eukaryota</taxon>
        <taxon>Metamonada</taxon>
        <taxon>Diplomonadida</taxon>
        <taxon>Hexamitidae</taxon>
        <taxon>Hexamitinae</taxon>
        <taxon>Hexamita</taxon>
    </lineage>
</organism>
<dbReference type="InterPro" id="IPR009057">
    <property type="entry name" value="Homeodomain-like_sf"/>
</dbReference>
<protein>
    <submittedName>
        <fullName evidence="1">DDE superfamily endonuclease domain-containing protein</fullName>
    </submittedName>
    <submittedName>
        <fullName evidence="2">DDE_superfamily endonuclease domain-containing protein</fullName>
    </submittedName>
</protein>
<dbReference type="EMBL" id="CATOUU010000096">
    <property type="protein sequence ID" value="CAI9916277.1"/>
    <property type="molecule type" value="Genomic_DNA"/>
</dbReference>